<evidence type="ECO:0000256" key="2">
    <source>
        <dbReference type="ARBA" id="ARBA00022833"/>
    </source>
</evidence>
<keyword evidence="4" id="KW-0238">DNA-binding</keyword>
<reference evidence="8" key="1">
    <citation type="submission" date="2021-06" db="EMBL/GenBank/DDBJ databases">
        <title>Comparative genomics, transcriptomics and evolutionary studies reveal genomic signatures of adaptation to plant cell wall in hemibiotrophic fungi.</title>
        <authorList>
            <consortium name="DOE Joint Genome Institute"/>
            <person name="Baroncelli R."/>
            <person name="Diaz J.F."/>
            <person name="Benocci T."/>
            <person name="Peng M."/>
            <person name="Battaglia E."/>
            <person name="Haridas S."/>
            <person name="Andreopoulos W."/>
            <person name="Labutti K."/>
            <person name="Pangilinan J."/>
            <person name="Floch G.L."/>
            <person name="Makela M.R."/>
            <person name="Henrissat B."/>
            <person name="Grigoriev I.V."/>
            <person name="Crouch J.A."/>
            <person name="De Vries R.P."/>
            <person name="Sukno S.A."/>
            <person name="Thon M.R."/>
        </authorList>
    </citation>
    <scope>NUCLEOTIDE SEQUENCE</scope>
    <source>
        <strain evidence="8">CBS 193.32</strain>
    </source>
</reference>
<dbReference type="GeneID" id="85453607"/>
<dbReference type="PROSITE" id="PS50048">
    <property type="entry name" value="ZN2_CY6_FUNGAL_2"/>
    <property type="match status" value="1"/>
</dbReference>
<name>A0AAJ0AQX0_9PEZI</name>
<dbReference type="CDD" id="cd00067">
    <property type="entry name" value="GAL4"/>
    <property type="match status" value="1"/>
</dbReference>
<proteinExistence type="predicted"/>
<dbReference type="AlphaFoldDB" id="A0AAJ0AQX0"/>
<keyword evidence="1" id="KW-0479">Metal-binding</keyword>
<keyword evidence="9" id="KW-1185">Reference proteome</keyword>
<comment type="caution">
    <text evidence="8">The sequence shown here is derived from an EMBL/GenBank/DDBJ whole genome shotgun (WGS) entry which is preliminary data.</text>
</comment>
<evidence type="ECO:0000313" key="9">
    <source>
        <dbReference type="Proteomes" id="UP001224890"/>
    </source>
</evidence>
<keyword evidence="2" id="KW-0862">Zinc</keyword>
<evidence type="ECO:0000256" key="6">
    <source>
        <dbReference type="ARBA" id="ARBA00023242"/>
    </source>
</evidence>
<evidence type="ECO:0000256" key="4">
    <source>
        <dbReference type="ARBA" id="ARBA00023125"/>
    </source>
</evidence>
<evidence type="ECO:0000313" key="8">
    <source>
        <dbReference type="EMBL" id="KAK1676186.1"/>
    </source>
</evidence>
<keyword evidence="3" id="KW-0805">Transcription regulation</keyword>
<evidence type="ECO:0000256" key="3">
    <source>
        <dbReference type="ARBA" id="ARBA00023015"/>
    </source>
</evidence>
<organism evidence="8 9">
    <name type="scientific">Colletotrichum godetiae</name>
    <dbReference type="NCBI Taxonomy" id="1209918"/>
    <lineage>
        <taxon>Eukaryota</taxon>
        <taxon>Fungi</taxon>
        <taxon>Dikarya</taxon>
        <taxon>Ascomycota</taxon>
        <taxon>Pezizomycotina</taxon>
        <taxon>Sordariomycetes</taxon>
        <taxon>Hypocreomycetidae</taxon>
        <taxon>Glomerellales</taxon>
        <taxon>Glomerellaceae</taxon>
        <taxon>Colletotrichum</taxon>
        <taxon>Colletotrichum acutatum species complex</taxon>
    </lineage>
</organism>
<gene>
    <name evidence="8" type="ORF">BDP55DRAFT_551004</name>
</gene>
<sequence>MARIGTQRVKTGCTTCKIRRIKCDEARPSCARCISTGRRCDGYISPPTTTYSWAQLLRSCPVNNAPSIRAAQPSRASIAHAERTMDFYRKVTAPAFSGSLNSYFWTNVVIQMSDQEPVASHAVLALSSVYETFSKGAWEASPFAVWHYNEAIKLLRTTTDRALILFVCVLFICIELLRRNPKEATTHCRHGINILNEIHNESDFLRNHVTPVMRQLSIAPYRYGINPATFPTVRKPISTSTNRLQNVAEAHARLLTIHVRLVRYLESVDDCHLEAGQEGPEPDAKWTRQFILVDLDAWYKAYRELKKEERYTTREEDMVRLLDIRYLVGKIALLSSDKGEAGECVYDEHTDKFRAVVVLASQAEGSPGSFPESSSSKSSAGWGTESVLELGFSSLLFMVVTRCRQLRLRLEALRLMKKLMQPERNIWERKLTWSIAQRVIEIEHDITLDDTTDLDALISSDEGSNRFVPKERRIVEMNFRGPAEATVPPRKKVHFYLKNGRTGQIEDKEEYLAI</sequence>
<dbReference type="PROSITE" id="PS00463">
    <property type="entry name" value="ZN2_CY6_FUNGAL_1"/>
    <property type="match status" value="1"/>
</dbReference>
<dbReference type="GO" id="GO:0008270">
    <property type="term" value="F:zinc ion binding"/>
    <property type="evidence" value="ECO:0007669"/>
    <property type="project" value="InterPro"/>
</dbReference>
<dbReference type="InterPro" id="IPR001138">
    <property type="entry name" value="Zn2Cys6_DnaBD"/>
</dbReference>
<dbReference type="PANTHER" id="PTHR36206">
    <property type="entry name" value="ASPERCRYPTIN BIOSYNTHESIS CLUSTER-SPECIFIC TRANSCRIPTION REGULATOR ATNN-RELATED"/>
    <property type="match status" value="1"/>
</dbReference>
<evidence type="ECO:0000256" key="1">
    <source>
        <dbReference type="ARBA" id="ARBA00022723"/>
    </source>
</evidence>
<protein>
    <recommendedName>
        <fullName evidence="7">Zn(2)-C6 fungal-type domain-containing protein</fullName>
    </recommendedName>
</protein>
<dbReference type="PANTHER" id="PTHR36206:SF16">
    <property type="entry name" value="TRANSCRIPTION FACTOR DOMAIN-CONTAINING PROTEIN-RELATED"/>
    <property type="match status" value="1"/>
</dbReference>
<dbReference type="Pfam" id="PF00172">
    <property type="entry name" value="Zn_clus"/>
    <property type="match status" value="1"/>
</dbReference>
<dbReference type="Gene3D" id="4.10.240.10">
    <property type="entry name" value="Zn(2)-C6 fungal-type DNA-binding domain"/>
    <property type="match status" value="1"/>
</dbReference>
<dbReference type="InterPro" id="IPR052360">
    <property type="entry name" value="Transcr_Regulatory_Proteins"/>
</dbReference>
<dbReference type="RefSeq" id="XP_060430189.1">
    <property type="nucleotide sequence ID" value="XM_060569081.1"/>
</dbReference>
<accession>A0AAJ0AQX0</accession>
<dbReference type="EMBL" id="JAHMHR010000018">
    <property type="protein sequence ID" value="KAK1676186.1"/>
    <property type="molecule type" value="Genomic_DNA"/>
</dbReference>
<dbReference type="SUPFAM" id="SSF57701">
    <property type="entry name" value="Zn2/Cys6 DNA-binding domain"/>
    <property type="match status" value="1"/>
</dbReference>
<keyword evidence="5" id="KW-0804">Transcription</keyword>
<feature type="domain" description="Zn(2)-C6 fungal-type" evidence="7">
    <location>
        <begin position="12"/>
        <end position="40"/>
    </location>
</feature>
<dbReference type="SMART" id="SM00066">
    <property type="entry name" value="GAL4"/>
    <property type="match status" value="1"/>
</dbReference>
<dbReference type="GO" id="GO:0000981">
    <property type="term" value="F:DNA-binding transcription factor activity, RNA polymerase II-specific"/>
    <property type="evidence" value="ECO:0007669"/>
    <property type="project" value="InterPro"/>
</dbReference>
<keyword evidence="6" id="KW-0539">Nucleus</keyword>
<evidence type="ECO:0000259" key="7">
    <source>
        <dbReference type="PROSITE" id="PS50048"/>
    </source>
</evidence>
<dbReference type="Proteomes" id="UP001224890">
    <property type="component" value="Unassembled WGS sequence"/>
</dbReference>
<evidence type="ECO:0000256" key="5">
    <source>
        <dbReference type="ARBA" id="ARBA00023163"/>
    </source>
</evidence>
<dbReference type="GO" id="GO:0003677">
    <property type="term" value="F:DNA binding"/>
    <property type="evidence" value="ECO:0007669"/>
    <property type="project" value="UniProtKB-KW"/>
</dbReference>
<dbReference type="InterPro" id="IPR036864">
    <property type="entry name" value="Zn2-C6_fun-type_DNA-bd_sf"/>
</dbReference>